<protein>
    <recommendedName>
        <fullName evidence="3">Nucleotidyl transferase AbiEii/AbiGii toxin family protein</fullName>
    </recommendedName>
</protein>
<proteinExistence type="predicted"/>
<dbReference type="Proteomes" id="UP000230447">
    <property type="component" value="Unassembled WGS sequence"/>
</dbReference>
<comment type="caution">
    <text evidence="1">The sequence shown here is derived from an EMBL/GenBank/DDBJ whole genome shotgun (WGS) entry which is preliminary data.</text>
</comment>
<dbReference type="InterPro" id="IPR014942">
    <property type="entry name" value="AbiEii"/>
</dbReference>
<sequence length="245" mass="28538">MLTNETLIKLTNLKQTTRENLFREYSQHLFLSALYQQKGSEKLLFKGGTALRIIFQSPRFSEDLDFTAVNLNKRQIEDILTETLVLLERASFVVELKEGKLTSGGYLALISFSFPSIQVEIKLEISLRKTHILKAQRALIVNDYLPAFTLAHLPEDALVKEKVQTLLEREKPRDFYDFWFFLAHNFSAVKSEQVLNKVLDLLKKNKLDFNRELKKFLPASQAQQVKNFRPDLERKILMFLSKNKV</sequence>
<evidence type="ECO:0000313" key="2">
    <source>
        <dbReference type="Proteomes" id="UP000230447"/>
    </source>
</evidence>
<evidence type="ECO:0008006" key="3">
    <source>
        <dbReference type="Google" id="ProtNLM"/>
    </source>
</evidence>
<reference evidence="1 2" key="1">
    <citation type="submission" date="2017-09" db="EMBL/GenBank/DDBJ databases">
        <title>Depth-based differentiation of microbial function through sediment-hosted aquifers and enrichment of novel symbionts in the deep terrestrial subsurface.</title>
        <authorList>
            <person name="Probst A.J."/>
            <person name="Ladd B."/>
            <person name="Jarett J.K."/>
            <person name="Geller-Mcgrath D.E."/>
            <person name="Sieber C.M."/>
            <person name="Emerson J.B."/>
            <person name="Anantharaman K."/>
            <person name="Thomas B.C."/>
            <person name="Malmstrom R."/>
            <person name="Stieglmeier M."/>
            <person name="Klingl A."/>
            <person name="Woyke T."/>
            <person name="Ryan C.M."/>
            <person name="Banfield J.F."/>
        </authorList>
    </citation>
    <scope>NUCLEOTIDE SEQUENCE [LARGE SCALE GENOMIC DNA]</scope>
    <source>
        <strain evidence="1">CG23_combo_of_CG06-09_8_20_14_all_37_87_8</strain>
    </source>
</reference>
<accession>A0A2G9ZE65</accession>
<evidence type="ECO:0000313" key="1">
    <source>
        <dbReference type="EMBL" id="PIP31469.1"/>
    </source>
</evidence>
<dbReference type="Gene3D" id="3.10.450.620">
    <property type="entry name" value="JHP933, nucleotidyltransferase-like core domain"/>
    <property type="match status" value="1"/>
</dbReference>
<dbReference type="Pfam" id="PF08843">
    <property type="entry name" value="AbiEii"/>
    <property type="match status" value="1"/>
</dbReference>
<dbReference type="EMBL" id="PCSB01000071">
    <property type="protein sequence ID" value="PIP31469.1"/>
    <property type="molecule type" value="Genomic_DNA"/>
</dbReference>
<organism evidence="1 2">
    <name type="scientific">bacterium (Candidatus Gribaldobacteria) CG23_combo_of_CG06-09_8_20_14_all_37_87_8</name>
    <dbReference type="NCBI Taxonomy" id="2014278"/>
    <lineage>
        <taxon>Bacteria</taxon>
        <taxon>Candidatus Gribaldobacteria</taxon>
    </lineage>
</organism>
<dbReference type="AlphaFoldDB" id="A0A2G9ZE65"/>
<name>A0A2G9ZE65_9BACT</name>
<gene>
    <name evidence="1" type="ORF">COX24_03440</name>
</gene>